<dbReference type="eggNOG" id="ENOG502TFEW">
    <property type="taxonomic scope" value="Eukaryota"/>
</dbReference>
<proteinExistence type="predicted"/>
<feature type="non-terminal residue" evidence="1">
    <location>
        <position position="1"/>
    </location>
</feature>
<gene>
    <name evidence="1" type="ORF">BAUCODRAFT_56346</name>
</gene>
<name>M2N6U7_BAUPA</name>
<dbReference type="RefSeq" id="XP_007673058.1">
    <property type="nucleotide sequence ID" value="XM_007674868.1"/>
</dbReference>
<evidence type="ECO:0000313" key="2">
    <source>
        <dbReference type="Proteomes" id="UP000011761"/>
    </source>
</evidence>
<evidence type="ECO:0000313" key="1">
    <source>
        <dbReference type="EMBL" id="EMC99823.1"/>
    </source>
</evidence>
<keyword evidence="2" id="KW-1185">Reference proteome</keyword>
<reference evidence="1 2" key="1">
    <citation type="journal article" date="2012" name="PLoS Pathog.">
        <title>Diverse lifestyles and strategies of plant pathogenesis encoded in the genomes of eighteen Dothideomycetes fungi.</title>
        <authorList>
            <person name="Ohm R.A."/>
            <person name="Feau N."/>
            <person name="Henrissat B."/>
            <person name="Schoch C.L."/>
            <person name="Horwitz B.A."/>
            <person name="Barry K.W."/>
            <person name="Condon B.J."/>
            <person name="Copeland A.C."/>
            <person name="Dhillon B."/>
            <person name="Glaser F."/>
            <person name="Hesse C.N."/>
            <person name="Kosti I."/>
            <person name="LaButti K."/>
            <person name="Lindquist E.A."/>
            <person name="Lucas S."/>
            <person name="Salamov A.A."/>
            <person name="Bradshaw R.E."/>
            <person name="Ciuffetti L."/>
            <person name="Hamelin R.C."/>
            <person name="Kema G.H.J."/>
            <person name="Lawrence C."/>
            <person name="Scott J.A."/>
            <person name="Spatafora J.W."/>
            <person name="Turgeon B.G."/>
            <person name="de Wit P.J.G.M."/>
            <person name="Zhong S."/>
            <person name="Goodwin S.B."/>
            <person name="Grigoriev I.V."/>
        </authorList>
    </citation>
    <scope>NUCLEOTIDE SEQUENCE [LARGE SCALE GENOMIC DNA]</scope>
    <source>
        <strain evidence="1 2">UAMH 10762</strain>
    </source>
</reference>
<feature type="non-terminal residue" evidence="1">
    <location>
        <position position="69"/>
    </location>
</feature>
<accession>M2N6U7</accession>
<dbReference type="HOGENOM" id="CLU_2782661_0_0_1"/>
<organism evidence="1 2">
    <name type="scientific">Baudoinia panamericana (strain UAMH 10762)</name>
    <name type="common">Angels' share fungus</name>
    <name type="synonym">Baudoinia compniacensis (strain UAMH 10762)</name>
    <dbReference type="NCBI Taxonomy" id="717646"/>
    <lineage>
        <taxon>Eukaryota</taxon>
        <taxon>Fungi</taxon>
        <taxon>Dikarya</taxon>
        <taxon>Ascomycota</taxon>
        <taxon>Pezizomycotina</taxon>
        <taxon>Dothideomycetes</taxon>
        <taxon>Dothideomycetidae</taxon>
        <taxon>Mycosphaerellales</taxon>
        <taxon>Teratosphaeriaceae</taxon>
        <taxon>Baudoinia</taxon>
    </lineage>
</organism>
<dbReference type="EMBL" id="KB445551">
    <property type="protein sequence ID" value="EMC99823.1"/>
    <property type="molecule type" value="Genomic_DNA"/>
</dbReference>
<dbReference type="GeneID" id="19115526"/>
<dbReference type="AlphaFoldDB" id="M2N6U7"/>
<protein>
    <submittedName>
        <fullName evidence="1">Uncharacterized protein</fullName>
    </submittedName>
</protein>
<sequence length="69" mass="7292">PHPLQKPIPLRQPVHAVVALTHRPYEPTKRVHLIVAGVPAVLVHLADADLHAGVVLGFDDAVGCGALAR</sequence>
<dbReference type="OMA" id="CRMCAVP"/>
<dbReference type="Proteomes" id="UP000011761">
    <property type="component" value="Unassembled WGS sequence"/>
</dbReference>
<dbReference type="KEGG" id="bcom:BAUCODRAFT_56346"/>